<keyword evidence="9 11" id="KW-0472">Membrane</keyword>
<dbReference type="CDD" id="cd00310">
    <property type="entry name" value="ATP-synt_Fo_a_6"/>
    <property type="match status" value="1"/>
</dbReference>
<evidence type="ECO:0000256" key="4">
    <source>
        <dbReference type="ARBA" id="ARBA00022547"/>
    </source>
</evidence>
<evidence type="ECO:0000256" key="7">
    <source>
        <dbReference type="ARBA" id="ARBA00022989"/>
    </source>
</evidence>
<evidence type="ECO:0000256" key="5">
    <source>
        <dbReference type="ARBA" id="ARBA00022692"/>
    </source>
</evidence>
<dbReference type="PANTHER" id="PTHR42823:SF3">
    <property type="entry name" value="ATP SYNTHASE SUBUNIT A, CHLOROPLASTIC"/>
    <property type="match status" value="1"/>
</dbReference>
<dbReference type="SUPFAM" id="SSF81336">
    <property type="entry name" value="F1F0 ATP synthase subunit A"/>
    <property type="match status" value="1"/>
</dbReference>
<evidence type="ECO:0000313" key="13">
    <source>
        <dbReference type="EMBL" id="MBC8578697.1"/>
    </source>
</evidence>
<gene>
    <name evidence="11 13" type="primary">atpB</name>
    <name evidence="13" type="ORF">H8718_04035</name>
</gene>
<keyword evidence="5 11" id="KW-0812">Transmembrane</keyword>
<comment type="similarity">
    <text evidence="2 11 12">Belongs to the ATPase A chain family.</text>
</comment>
<keyword evidence="10 11" id="KW-0066">ATP synthesis</keyword>
<evidence type="ECO:0000256" key="10">
    <source>
        <dbReference type="ARBA" id="ARBA00023310"/>
    </source>
</evidence>
<keyword evidence="14" id="KW-1185">Reference proteome</keyword>
<dbReference type="GO" id="GO:0046933">
    <property type="term" value="F:proton-transporting ATP synthase activity, rotational mechanism"/>
    <property type="evidence" value="ECO:0007669"/>
    <property type="project" value="UniProtKB-UniRule"/>
</dbReference>
<reference evidence="13" key="1">
    <citation type="submission" date="2020-08" db="EMBL/GenBank/DDBJ databases">
        <title>Genome public.</title>
        <authorList>
            <person name="Liu C."/>
            <person name="Sun Q."/>
        </authorList>
    </citation>
    <scope>NUCLEOTIDE SEQUENCE</scope>
    <source>
        <strain evidence="13">NSJ-12</strain>
    </source>
</reference>
<keyword evidence="3 11" id="KW-0813">Transport</keyword>
<comment type="subcellular location">
    <subcellularLocation>
        <location evidence="11 12">Cell membrane</location>
        <topology evidence="11 12">Multi-pass membrane protein</topology>
    </subcellularLocation>
    <subcellularLocation>
        <location evidence="1">Membrane</location>
        <topology evidence="1">Multi-pass membrane protein</topology>
    </subcellularLocation>
</comment>
<evidence type="ECO:0000256" key="12">
    <source>
        <dbReference type="RuleBase" id="RU000483"/>
    </source>
</evidence>
<dbReference type="InterPro" id="IPR023011">
    <property type="entry name" value="ATP_synth_F0_asu_AS"/>
</dbReference>
<proteinExistence type="inferred from homology"/>
<evidence type="ECO:0000256" key="8">
    <source>
        <dbReference type="ARBA" id="ARBA00023065"/>
    </source>
</evidence>
<dbReference type="Gene3D" id="1.20.120.220">
    <property type="entry name" value="ATP synthase, F0 complex, subunit A"/>
    <property type="match status" value="1"/>
</dbReference>
<dbReference type="RefSeq" id="WP_177670624.1">
    <property type="nucleotide sequence ID" value="NZ_JACRSY010000005.1"/>
</dbReference>
<evidence type="ECO:0000256" key="3">
    <source>
        <dbReference type="ARBA" id="ARBA00022448"/>
    </source>
</evidence>
<feature type="transmembrane region" description="Helical" evidence="11">
    <location>
        <begin position="172"/>
        <end position="193"/>
    </location>
</feature>
<evidence type="ECO:0000256" key="6">
    <source>
        <dbReference type="ARBA" id="ARBA00022781"/>
    </source>
</evidence>
<evidence type="ECO:0000256" key="1">
    <source>
        <dbReference type="ARBA" id="ARBA00004141"/>
    </source>
</evidence>
<dbReference type="PROSITE" id="PS00449">
    <property type="entry name" value="ATPASE_A"/>
    <property type="match status" value="1"/>
</dbReference>
<dbReference type="AlphaFoldDB" id="A0A926EHU6"/>
<dbReference type="NCBIfam" id="TIGR01131">
    <property type="entry name" value="ATP_synt_6_or_A"/>
    <property type="match status" value="1"/>
</dbReference>
<feature type="transmembrane region" description="Helical" evidence="11">
    <location>
        <begin position="205"/>
        <end position="226"/>
    </location>
</feature>
<evidence type="ECO:0000256" key="9">
    <source>
        <dbReference type="ARBA" id="ARBA00023136"/>
    </source>
</evidence>
<dbReference type="PANTHER" id="PTHR42823">
    <property type="entry name" value="ATP SYNTHASE SUBUNIT A, CHLOROPLASTIC"/>
    <property type="match status" value="1"/>
</dbReference>
<keyword evidence="6 11" id="KW-0375">Hydrogen ion transport</keyword>
<accession>A0A926EHU6</accession>
<evidence type="ECO:0000313" key="14">
    <source>
        <dbReference type="Proteomes" id="UP000655830"/>
    </source>
</evidence>
<protein>
    <recommendedName>
        <fullName evidence="11 12">ATP synthase subunit a</fullName>
    </recommendedName>
    <alternativeName>
        <fullName evidence="11">ATP synthase F0 sector subunit a</fullName>
    </alternativeName>
    <alternativeName>
        <fullName evidence="11">F-ATPase subunit 6</fullName>
    </alternativeName>
</protein>
<dbReference type="Pfam" id="PF00119">
    <property type="entry name" value="ATP-synt_A"/>
    <property type="match status" value="1"/>
</dbReference>
<name>A0A926EHU6_9FIRM</name>
<dbReference type="Proteomes" id="UP000655830">
    <property type="component" value="Unassembled WGS sequence"/>
</dbReference>
<dbReference type="EMBL" id="JACRSY010000005">
    <property type="protein sequence ID" value="MBC8578697.1"/>
    <property type="molecule type" value="Genomic_DNA"/>
</dbReference>
<feature type="transmembrane region" description="Helical" evidence="11">
    <location>
        <begin position="30"/>
        <end position="50"/>
    </location>
</feature>
<keyword evidence="7 11" id="KW-1133">Transmembrane helix</keyword>
<evidence type="ECO:0000256" key="2">
    <source>
        <dbReference type="ARBA" id="ARBA00006810"/>
    </source>
</evidence>
<keyword evidence="8 11" id="KW-0406">Ion transport</keyword>
<dbReference type="PRINTS" id="PR00123">
    <property type="entry name" value="ATPASEA"/>
</dbReference>
<dbReference type="GO" id="GO:0005886">
    <property type="term" value="C:plasma membrane"/>
    <property type="evidence" value="ECO:0007669"/>
    <property type="project" value="UniProtKB-SubCell"/>
</dbReference>
<dbReference type="InterPro" id="IPR045082">
    <property type="entry name" value="ATP_syn_F0_a_bact/chloroplast"/>
</dbReference>
<dbReference type="HAMAP" id="MF_01393">
    <property type="entry name" value="ATP_synth_a_bact"/>
    <property type="match status" value="1"/>
</dbReference>
<dbReference type="InterPro" id="IPR035908">
    <property type="entry name" value="F0_ATP_A_sf"/>
</dbReference>
<feature type="transmembrane region" description="Helical" evidence="11">
    <location>
        <begin position="90"/>
        <end position="110"/>
    </location>
</feature>
<comment type="function">
    <text evidence="11 12">Key component of the proton channel; it plays a direct role in the translocation of protons across the membrane.</text>
</comment>
<sequence>MEQNLDFGIHQVVTFFEYNGQSFGLTTTHINTFLVMAVLTIFGLIVRYKLKNFKMIPDSKFQIIIEFLVDTINSFTISTMGEKNARFSSFYGPMFLFILLCNLTGLIGLRPPTADIATTFALSLTTFFMIQWYGLRARGTRYLKGFLEPMPFLLPLNIIGELANPISLSFRLFGNILGGTIIMGLYYAMMPWWAQLGLPSVLHSYFDVFAGALQTLIFVMLSMTFVSSAMED</sequence>
<comment type="caution">
    <text evidence="13">The sequence shown here is derived from an EMBL/GenBank/DDBJ whole genome shotgun (WGS) entry which is preliminary data.</text>
</comment>
<organism evidence="13 14">
    <name type="scientific">Zhenhengia yiwuensis</name>
    <dbReference type="NCBI Taxonomy" id="2763666"/>
    <lineage>
        <taxon>Bacteria</taxon>
        <taxon>Bacillati</taxon>
        <taxon>Bacillota</taxon>
        <taxon>Clostridia</taxon>
        <taxon>Lachnospirales</taxon>
        <taxon>Lachnospiraceae</taxon>
        <taxon>Zhenhengia</taxon>
    </lineage>
</organism>
<keyword evidence="4 11" id="KW-0138">CF(0)</keyword>
<dbReference type="GO" id="GO:0042777">
    <property type="term" value="P:proton motive force-driven plasma membrane ATP synthesis"/>
    <property type="evidence" value="ECO:0007669"/>
    <property type="project" value="TreeGrafter"/>
</dbReference>
<evidence type="ECO:0000256" key="11">
    <source>
        <dbReference type="HAMAP-Rule" id="MF_01393"/>
    </source>
</evidence>
<dbReference type="GO" id="GO:0045259">
    <property type="term" value="C:proton-transporting ATP synthase complex"/>
    <property type="evidence" value="ECO:0007669"/>
    <property type="project" value="UniProtKB-KW"/>
</dbReference>
<dbReference type="InterPro" id="IPR000568">
    <property type="entry name" value="ATP_synth_F0_asu"/>
</dbReference>
<feature type="transmembrane region" description="Helical" evidence="11">
    <location>
        <begin position="116"/>
        <end position="135"/>
    </location>
</feature>
<keyword evidence="11" id="KW-1003">Cell membrane</keyword>